<evidence type="ECO:0000256" key="3">
    <source>
        <dbReference type="ARBA" id="ARBA00022795"/>
    </source>
</evidence>
<keyword evidence="8" id="KW-0969">Cilium</keyword>
<dbReference type="InterPro" id="IPR025965">
    <property type="entry name" value="FlgD/Vpr_Ig-like"/>
</dbReference>
<dbReference type="InterPro" id="IPR025963">
    <property type="entry name" value="FLgD_Tudor"/>
</dbReference>
<dbReference type="RefSeq" id="WP_126842347.1">
    <property type="nucleotide sequence ID" value="NZ_PIQH01000008.1"/>
</dbReference>
<dbReference type="Pfam" id="PF13861">
    <property type="entry name" value="FLgD_tudor"/>
    <property type="match status" value="1"/>
</dbReference>
<keyword evidence="3 5" id="KW-1005">Bacterial flagellum biogenesis</keyword>
<comment type="function">
    <text evidence="4 5">Required for flagellar hook formation. May act as a scaffolding protein.</text>
</comment>
<evidence type="ECO:0000313" key="8">
    <source>
        <dbReference type="EMBL" id="RUO79840.1"/>
    </source>
</evidence>
<evidence type="ECO:0000256" key="5">
    <source>
        <dbReference type="RuleBase" id="RU362076"/>
    </source>
</evidence>
<feature type="domain" description="FlgD/Vpr Ig-like" evidence="6">
    <location>
        <begin position="109"/>
        <end position="179"/>
    </location>
</feature>
<dbReference type="GO" id="GO:0044781">
    <property type="term" value="P:bacterial-type flagellum organization"/>
    <property type="evidence" value="ECO:0007669"/>
    <property type="project" value="UniProtKB-UniRule"/>
</dbReference>
<protein>
    <recommendedName>
        <fullName evidence="2 5">Basal-body rod modification protein FlgD</fullName>
    </recommendedName>
</protein>
<accession>A0A432ZPL8</accession>
<dbReference type="AlphaFoldDB" id="A0A432ZPL8"/>
<comment type="similarity">
    <text evidence="1 5">Belongs to the FlgD family.</text>
</comment>
<evidence type="ECO:0000256" key="1">
    <source>
        <dbReference type="ARBA" id="ARBA00010577"/>
    </source>
</evidence>
<reference evidence="8 9" key="1">
    <citation type="journal article" date="2011" name="Front. Microbiol.">
        <title>Genomic signatures of strain selection and enhancement in Bacillus atrophaeus var. globigii, a historical biowarfare simulant.</title>
        <authorList>
            <person name="Gibbons H.S."/>
            <person name="Broomall S.M."/>
            <person name="McNew L.A."/>
            <person name="Daligault H."/>
            <person name="Chapman C."/>
            <person name="Bruce D."/>
            <person name="Karavis M."/>
            <person name="Krepps M."/>
            <person name="McGregor P.A."/>
            <person name="Hong C."/>
            <person name="Park K.H."/>
            <person name="Akmal A."/>
            <person name="Feldman A."/>
            <person name="Lin J.S."/>
            <person name="Chang W.E."/>
            <person name="Higgs B.W."/>
            <person name="Demirev P."/>
            <person name="Lindquist J."/>
            <person name="Liem A."/>
            <person name="Fochler E."/>
            <person name="Read T.D."/>
            <person name="Tapia R."/>
            <person name="Johnson S."/>
            <person name="Bishop-Lilly K.A."/>
            <person name="Detter C."/>
            <person name="Han C."/>
            <person name="Sozhamannan S."/>
            <person name="Rosenzweig C.N."/>
            <person name="Skowronski E.W."/>
        </authorList>
    </citation>
    <scope>NUCLEOTIDE SEQUENCE [LARGE SCALE GENOMIC DNA]</scope>
    <source>
        <strain evidence="8 9">CC-PW-9</strain>
    </source>
</reference>
<evidence type="ECO:0000256" key="4">
    <source>
        <dbReference type="ARBA" id="ARBA00024746"/>
    </source>
</evidence>
<dbReference type="Gene3D" id="2.30.30.910">
    <property type="match status" value="1"/>
</dbReference>
<dbReference type="Proteomes" id="UP000287996">
    <property type="component" value="Unassembled WGS sequence"/>
</dbReference>
<keyword evidence="8" id="KW-0966">Cell projection</keyword>
<gene>
    <name evidence="8" type="ORF">CWI84_09435</name>
</gene>
<evidence type="ECO:0000259" key="7">
    <source>
        <dbReference type="Pfam" id="PF13861"/>
    </source>
</evidence>
<dbReference type="EMBL" id="PIQH01000008">
    <property type="protein sequence ID" value="RUO79840.1"/>
    <property type="molecule type" value="Genomic_DNA"/>
</dbReference>
<comment type="caution">
    <text evidence="8">The sequence shown here is derived from an EMBL/GenBank/DDBJ whole genome shotgun (WGS) entry which is preliminary data.</text>
</comment>
<dbReference type="InterPro" id="IPR005648">
    <property type="entry name" value="FlgD"/>
</dbReference>
<dbReference type="Pfam" id="PF03963">
    <property type="entry name" value="FlgD"/>
    <property type="match status" value="1"/>
</dbReference>
<evidence type="ECO:0000256" key="2">
    <source>
        <dbReference type="ARBA" id="ARBA00016013"/>
    </source>
</evidence>
<evidence type="ECO:0000259" key="6">
    <source>
        <dbReference type="Pfam" id="PF13860"/>
    </source>
</evidence>
<keyword evidence="8" id="KW-0282">Flagellum</keyword>
<keyword evidence="9" id="KW-1185">Reference proteome</keyword>
<evidence type="ECO:0000313" key="9">
    <source>
        <dbReference type="Proteomes" id="UP000287996"/>
    </source>
</evidence>
<feature type="domain" description="FlgD Tudor-like" evidence="7">
    <location>
        <begin position="87"/>
        <end position="222"/>
    </location>
</feature>
<proteinExistence type="inferred from homology"/>
<dbReference type="OrthoDB" id="9785233at2"/>
<name>A0A432ZPL8_9GAMM</name>
<dbReference type="Pfam" id="PF13860">
    <property type="entry name" value="FlgD_ig"/>
    <property type="match status" value="1"/>
</dbReference>
<sequence>MDNVNNNSAIQDMYWKKEETAKAGSADQKLEQEDFFKLLTEQLNMQDPSKPVDNDQMIAQMTSFSMAEGISNLSTQFTQFAESMTSNQALQASTLVGRDVLVPTSKAYVDGSGPANGAIATGQSAQNVKITVKNEVGEVVDSFSLGDVTAGMTEFSWDGLDASGNPVPAGKYQFTASGQIGGTNEEMPLQMNARVQSVSMGNGQGIVLNLKGLGGVGLSDVTEIS</sequence>
<organism evidence="8 9">
    <name type="scientific">Idiomarina tyrosinivorans</name>
    <dbReference type="NCBI Taxonomy" id="1445662"/>
    <lineage>
        <taxon>Bacteria</taxon>
        <taxon>Pseudomonadati</taxon>
        <taxon>Pseudomonadota</taxon>
        <taxon>Gammaproteobacteria</taxon>
        <taxon>Alteromonadales</taxon>
        <taxon>Idiomarinaceae</taxon>
        <taxon>Idiomarina</taxon>
    </lineage>
</organism>
<dbReference type="Gene3D" id="2.60.40.4070">
    <property type="match status" value="1"/>
</dbReference>